<dbReference type="OMA" id="QFEYVVA"/>
<keyword evidence="3" id="KW-0805">Transcription regulation</keyword>
<dbReference type="Gene3D" id="4.10.280.10">
    <property type="entry name" value="Helix-loop-helix DNA-binding domain"/>
    <property type="match status" value="1"/>
</dbReference>
<dbReference type="InterPro" id="IPR000014">
    <property type="entry name" value="PAS"/>
</dbReference>
<dbReference type="OrthoDB" id="71302at2759"/>
<organism evidence="10 11">
    <name type="scientific">Trichoplax adhaerens</name>
    <name type="common">Trichoplax reptans</name>
    <dbReference type="NCBI Taxonomy" id="10228"/>
    <lineage>
        <taxon>Eukaryota</taxon>
        <taxon>Metazoa</taxon>
        <taxon>Placozoa</taxon>
        <taxon>Uniplacotomia</taxon>
        <taxon>Trichoplacea</taxon>
        <taxon>Trichoplacidae</taxon>
        <taxon>Trichoplax</taxon>
    </lineage>
</organism>
<dbReference type="GO" id="GO:0003677">
    <property type="term" value="F:DNA binding"/>
    <property type="evidence" value="ECO:0007669"/>
    <property type="project" value="UniProtKB-KW"/>
</dbReference>
<dbReference type="GO" id="GO:0046983">
    <property type="term" value="F:protein dimerization activity"/>
    <property type="evidence" value="ECO:0007669"/>
    <property type="project" value="InterPro"/>
</dbReference>
<dbReference type="NCBIfam" id="TIGR00229">
    <property type="entry name" value="sensory_box"/>
    <property type="match status" value="1"/>
</dbReference>
<keyword evidence="6" id="KW-0539">Nucleus</keyword>
<evidence type="ECO:0000313" key="10">
    <source>
        <dbReference type="EMBL" id="EDV26508.1"/>
    </source>
</evidence>
<dbReference type="PRINTS" id="PR00785">
    <property type="entry name" value="NCTRNSLOCATR"/>
</dbReference>
<dbReference type="HOGENOM" id="CLU_011864_0_0_1"/>
<dbReference type="Pfam" id="PF00010">
    <property type="entry name" value="HLH"/>
    <property type="match status" value="1"/>
</dbReference>
<keyword evidence="5" id="KW-0804">Transcription</keyword>
<feature type="region of interest" description="Disordered" evidence="7">
    <location>
        <begin position="1"/>
        <end position="25"/>
    </location>
</feature>
<dbReference type="InParanoid" id="B3RSF9"/>
<dbReference type="PROSITE" id="PS50112">
    <property type="entry name" value="PAS"/>
    <property type="match status" value="2"/>
</dbReference>
<dbReference type="GO" id="GO:0005737">
    <property type="term" value="C:cytoplasm"/>
    <property type="evidence" value="ECO:0007669"/>
    <property type="project" value="InterPro"/>
</dbReference>
<name>B3RSF9_TRIAD</name>
<dbReference type="Proteomes" id="UP000009022">
    <property type="component" value="Unassembled WGS sequence"/>
</dbReference>
<evidence type="ECO:0008006" key="12">
    <source>
        <dbReference type="Google" id="ProtNLM"/>
    </source>
</evidence>
<evidence type="ECO:0000259" key="9">
    <source>
        <dbReference type="PROSITE" id="PS50888"/>
    </source>
</evidence>
<dbReference type="CTD" id="6751719"/>
<feature type="non-terminal residue" evidence="10">
    <location>
        <position position="370"/>
    </location>
</feature>
<sequence length="370" mass="42061">EPEDRNEDDHTSIKDKCARENHSEIEKRRRNKMNAYVAELSNMLPNCGSLPRRPDKLTILKMAVSHMKSLRKEEMESRAVCRSSFLSDQEIKQLILEAADGFLFVVSCDNGSLLYVSDAISNVLKLSQDDWTGRSLYELAHPEDTSKIREQLSDNEVSQLTNGIFYLIILNRSDSGARKSFICRMRYGSDNYDVEYEEDQFSSTNPNGVTTRYKVVHCAGYIRSWPPTGITDDDSSESSFSSFGSENGIGTCLVAIGKLLLATAPTVADEEGTTFVSRHDINGTFTFIDQRITSVTGFLPKDLLGKNIVNYCHPSDRELLEESFKQVLTMKNQKLRINYRFRTVNNNWIWLHNTCYSFLNPCSGQVEYIV</sequence>
<dbReference type="PhylomeDB" id="B3RSF9"/>
<dbReference type="GeneID" id="6751719"/>
<dbReference type="GO" id="GO:0003700">
    <property type="term" value="F:DNA-binding transcription factor activity"/>
    <property type="evidence" value="ECO:0007669"/>
    <property type="project" value="InterPro"/>
</dbReference>
<evidence type="ECO:0000256" key="6">
    <source>
        <dbReference type="ARBA" id="ARBA00023242"/>
    </source>
</evidence>
<evidence type="ECO:0000256" key="5">
    <source>
        <dbReference type="ARBA" id="ARBA00023163"/>
    </source>
</evidence>
<dbReference type="PANTHER" id="PTHR23042">
    <property type="entry name" value="CIRCADIAN PROTEIN CLOCK/ARNT/BMAL/PAS"/>
    <property type="match status" value="1"/>
</dbReference>
<dbReference type="SMART" id="SM00353">
    <property type="entry name" value="HLH"/>
    <property type="match status" value="1"/>
</dbReference>
<dbReference type="CDD" id="cd18947">
    <property type="entry name" value="bHLH-PAS_ARNT"/>
    <property type="match status" value="1"/>
</dbReference>
<dbReference type="Gene3D" id="3.30.450.20">
    <property type="entry name" value="PAS domain"/>
    <property type="match status" value="2"/>
</dbReference>
<evidence type="ECO:0000256" key="7">
    <source>
        <dbReference type="SAM" id="MobiDB-lite"/>
    </source>
</evidence>
<dbReference type="CDD" id="cd00130">
    <property type="entry name" value="PAS"/>
    <property type="match status" value="2"/>
</dbReference>
<dbReference type="InterPro" id="IPR011598">
    <property type="entry name" value="bHLH_dom"/>
</dbReference>
<evidence type="ECO:0000256" key="1">
    <source>
        <dbReference type="ARBA" id="ARBA00004123"/>
    </source>
</evidence>
<feature type="domain" description="BHLH" evidence="9">
    <location>
        <begin position="17"/>
        <end position="70"/>
    </location>
</feature>
<evidence type="ECO:0000313" key="11">
    <source>
        <dbReference type="Proteomes" id="UP000009022"/>
    </source>
</evidence>
<feature type="compositionally biased region" description="Basic and acidic residues" evidence="7">
    <location>
        <begin position="7"/>
        <end position="25"/>
    </location>
</feature>
<dbReference type="STRING" id="10228.B3RSF9"/>
<dbReference type="InterPro" id="IPR050933">
    <property type="entry name" value="Circadian_TF"/>
</dbReference>
<dbReference type="Pfam" id="PF14598">
    <property type="entry name" value="PAS_11"/>
    <property type="match status" value="1"/>
</dbReference>
<proteinExistence type="predicted"/>
<dbReference type="KEGG" id="tad:TRIADDRAFT_14211"/>
<keyword evidence="11" id="KW-1185">Reference proteome</keyword>
<dbReference type="eggNOG" id="KOG3561">
    <property type="taxonomic scope" value="Eukaryota"/>
</dbReference>
<dbReference type="SUPFAM" id="SSF47459">
    <property type="entry name" value="HLH, helix-loop-helix DNA-binding domain"/>
    <property type="match status" value="1"/>
</dbReference>
<feature type="domain" description="PAS" evidence="8">
    <location>
        <begin position="280"/>
        <end position="331"/>
    </location>
</feature>
<evidence type="ECO:0000259" key="8">
    <source>
        <dbReference type="PROSITE" id="PS50112"/>
    </source>
</evidence>
<evidence type="ECO:0000256" key="4">
    <source>
        <dbReference type="ARBA" id="ARBA00023125"/>
    </source>
</evidence>
<dbReference type="FunCoup" id="B3RSF9">
    <property type="interactions" value="2012"/>
</dbReference>
<dbReference type="GO" id="GO:0005667">
    <property type="term" value="C:transcription regulator complex"/>
    <property type="evidence" value="ECO:0007669"/>
    <property type="project" value="InterPro"/>
</dbReference>
<dbReference type="InterPro" id="IPR036638">
    <property type="entry name" value="HLH_DNA-bd_sf"/>
</dbReference>
<keyword evidence="2" id="KW-0677">Repeat</keyword>
<comment type="subcellular location">
    <subcellularLocation>
        <location evidence="1">Nucleus</location>
    </subcellularLocation>
</comment>
<feature type="domain" description="PAS" evidence="8">
    <location>
        <begin position="88"/>
        <end position="152"/>
    </location>
</feature>
<evidence type="ECO:0000256" key="2">
    <source>
        <dbReference type="ARBA" id="ARBA00022737"/>
    </source>
</evidence>
<gene>
    <name evidence="10" type="ORF">TRIADDRAFT_14211</name>
</gene>
<evidence type="ECO:0000256" key="3">
    <source>
        <dbReference type="ARBA" id="ARBA00023015"/>
    </source>
</evidence>
<dbReference type="GO" id="GO:0005634">
    <property type="term" value="C:nucleus"/>
    <property type="evidence" value="ECO:0007669"/>
    <property type="project" value="UniProtKB-SubCell"/>
</dbReference>
<dbReference type="InterPro" id="IPR013767">
    <property type="entry name" value="PAS_fold"/>
</dbReference>
<dbReference type="Pfam" id="PF00989">
    <property type="entry name" value="PAS"/>
    <property type="match status" value="1"/>
</dbReference>
<feature type="non-terminal residue" evidence="10">
    <location>
        <position position="1"/>
    </location>
</feature>
<accession>B3RSF9</accession>
<dbReference type="PROSITE" id="PS50888">
    <property type="entry name" value="BHLH"/>
    <property type="match status" value="1"/>
</dbReference>
<dbReference type="InterPro" id="IPR035965">
    <property type="entry name" value="PAS-like_dom_sf"/>
</dbReference>
<protein>
    <recommendedName>
        <fullName evidence="12">Aryl hydrocarbon receptor nuclear translocator</fullName>
    </recommendedName>
</protein>
<dbReference type="EMBL" id="DS985243">
    <property type="protein sequence ID" value="EDV26508.1"/>
    <property type="molecule type" value="Genomic_DNA"/>
</dbReference>
<dbReference type="SMART" id="SM00091">
    <property type="entry name" value="PAS"/>
    <property type="match status" value="2"/>
</dbReference>
<dbReference type="AlphaFoldDB" id="B3RSF9"/>
<reference evidence="10 11" key="1">
    <citation type="journal article" date="2008" name="Nature">
        <title>The Trichoplax genome and the nature of placozoans.</title>
        <authorList>
            <person name="Srivastava M."/>
            <person name="Begovic E."/>
            <person name="Chapman J."/>
            <person name="Putnam N.H."/>
            <person name="Hellsten U."/>
            <person name="Kawashima T."/>
            <person name="Kuo A."/>
            <person name="Mitros T."/>
            <person name="Salamov A."/>
            <person name="Carpenter M.L."/>
            <person name="Signorovitch A.Y."/>
            <person name="Moreno M.A."/>
            <person name="Kamm K."/>
            <person name="Grimwood J."/>
            <person name="Schmutz J."/>
            <person name="Shapiro H."/>
            <person name="Grigoriev I.V."/>
            <person name="Buss L.W."/>
            <person name="Schierwater B."/>
            <person name="Dellaporta S.L."/>
            <person name="Rokhsar D.S."/>
        </authorList>
    </citation>
    <scope>NUCLEOTIDE SEQUENCE [LARGE SCALE GENOMIC DNA]</scope>
    <source>
        <strain evidence="10 11">Grell-BS-1999</strain>
    </source>
</reference>
<dbReference type="InterPro" id="IPR001067">
    <property type="entry name" value="Nuc_translocat"/>
</dbReference>
<keyword evidence="4" id="KW-0238">DNA-binding</keyword>
<dbReference type="SUPFAM" id="SSF55785">
    <property type="entry name" value="PYP-like sensor domain (PAS domain)"/>
    <property type="match status" value="2"/>
</dbReference>
<dbReference type="RefSeq" id="XP_002110504.1">
    <property type="nucleotide sequence ID" value="XM_002110468.1"/>
</dbReference>